<reference evidence="1 2" key="1">
    <citation type="submission" date="2019-12" db="EMBL/GenBank/DDBJ databases">
        <title>Shinella kummerowiae sp. nov., a symbiotic bacterium isolated from root nodules of the herbal legume Kummerowia stipulacea.</title>
        <authorList>
            <person name="Gao J."/>
        </authorList>
    </citation>
    <scope>NUCLEOTIDE SEQUENCE [LARGE SCALE GENOMIC DNA]</scope>
    <source>
        <strain evidence="1 2">CCBAU 25048</strain>
    </source>
</reference>
<sequence>MNVNINSRRNIPGRGEFMLRRKINSMAMFAPDTPLLPAGILPASLVKVFRCVIEVPVSLVL</sequence>
<comment type="caution">
    <text evidence="1">The sequence shown here is derived from an EMBL/GenBank/DDBJ whole genome shotgun (WGS) entry which is preliminary data.</text>
</comment>
<name>A0A6N8SDF0_9HYPH</name>
<organism evidence="1 2">
    <name type="scientific">Shinella kummerowiae</name>
    <dbReference type="NCBI Taxonomy" id="417745"/>
    <lineage>
        <taxon>Bacteria</taxon>
        <taxon>Pseudomonadati</taxon>
        <taxon>Pseudomonadota</taxon>
        <taxon>Alphaproteobacteria</taxon>
        <taxon>Hyphomicrobiales</taxon>
        <taxon>Rhizobiaceae</taxon>
        <taxon>Shinella</taxon>
    </lineage>
</organism>
<dbReference type="Proteomes" id="UP000435802">
    <property type="component" value="Unassembled WGS sequence"/>
</dbReference>
<gene>
    <name evidence="1" type="ORF">GR138_08945</name>
</gene>
<proteinExistence type="predicted"/>
<evidence type="ECO:0000313" key="2">
    <source>
        <dbReference type="Proteomes" id="UP000435802"/>
    </source>
</evidence>
<accession>A0A6N8SDF0</accession>
<dbReference type="EMBL" id="WUMK01000003">
    <property type="protein sequence ID" value="MXN45316.1"/>
    <property type="molecule type" value="Genomic_DNA"/>
</dbReference>
<keyword evidence="2" id="KW-1185">Reference proteome</keyword>
<evidence type="ECO:0000313" key="1">
    <source>
        <dbReference type="EMBL" id="MXN45316.1"/>
    </source>
</evidence>
<dbReference type="RefSeq" id="WP_160858494.1">
    <property type="nucleotide sequence ID" value="NZ_WUMK01000003.1"/>
</dbReference>
<dbReference type="AlphaFoldDB" id="A0A6N8SDF0"/>
<protein>
    <submittedName>
        <fullName evidence="1">Uncharacterized protein</fullName>
    </submittedName>
</protein>